<comment type="caution">
    <text evidence="1">The sequence shown here is derived from an EMBL/GenBank/DDBJ whole genome shotgun (WGS) entry which is preliminary data.</text>
</comment>
<protein>
    <submittedName>
        <fullName evidence="1">Uncharacterized protein</fullName>
    </submittedName>
</protein>
<organism evidence="1 2">
    <name type="scientific">Peronosclerospora sorghi</name>
    <dbReference type="NCBI Taxonomy" id="230839"/>
    <lineage>
        <taxon>Eukaryota</taxon>
        <taxon>Sar</taxon>
        <taxon>Stramenopiles</taxon>
        <taxon>Oomycota</taxon>
        <taxon>Peronosporomycetes</taxon>
        <taxon>Peronosporales</taxon>
        <taxon>Peronosporaceae</taxon>
        <taxon>Peronosclerospora</taxon>
    </lineage>
</organism>
<name>A0ACC0VLS7_9STRA</name>
<sequence>MEQEWLQVLHKKRRGKGRANRRFHAISTSKEVVQPVAEVSKVTRRAAHSTRSLHHRRHTTFSAPSRCPASHSLSRQSNTKCQWLDVKLGSVWAMSSNALHQFCIAPTNILFIYPSSWYGLTTLPPQTRRWSQRASSSVSMDYSNHCSPHVAISCGKSGRRLAAYQRYKKAFDSVCKVI</sequence>
<dbReference type="EMBL" id="CM047587">
    <property type="protein sequence ID" value="KAI9906905.1"/>
    <property type="molecule type" value="Genomic_DNA"/>
</dbReference>
<gene>
    <name evidence="1" type="ORF">PsorP6_002911</name>
</gene>
<reference evidence="1 2" key="1">
    <citation type="journal article" date="2022" name="bioRxiv">
        <title>The genome of the oomycete Peronosclerospora sorghi, a cosmopolitan pathogen of maize and sorghum, is inflated with dispersed pseudogenes.</title>
        <authorList>
            <person name="Fletcher K."/>
            <person name="Martin F."/>
            <person name="Isakeit T."/>
            <person name="Cavanaugh K."/>
            <person name="Magill C."/>
            <person name="Michelmore R."/>
        </authorList>
    </citation>
    <scope>NUCLEOTIDE SEQUENCE [LARGE SCALE GENOMIC DNA]</scope>
    <source>
        <strain evidence="1">P6</strain>
    </source>
</reference>
<dbReference type="Proteomes" id="UP001163321">
    <property type="component" value="Chromosome 8"/>
</dbReference>
<evidence type="ECO:0000313" key="2">
    <source>
        <dbReference type="Proteomes" id="UP001163321"/>
    </source>
</evidence>
<evidence type="ECO:0000313" key="1">
    <source>
        <dbReference type="EMBL" id="KAI9906905.1"/>
    </source>
</evidence>
<proteinExistence type="predicted"/>
<accession>A0ACC0VLS7</accession>
<keyword evidence="2" id="KW-1185">Reference proteome</keyword>